<proteinExistence type="predicted"/>
<sequence>MTFANLTVALQALMNRTDDHSVAASRCRRLAAGISDEGASAALNALAEQHDECLRLLER</sequence>
<evidence type="ECO:0000313" key="2">
    <source>
        <dbReference type="Proteomes" id="UP000763641"/>
    </source>
</evidence>
<dbReference type="RefSeq" id="WP_204200368.1">
    <property type="nucleotide sequence ID" value="NZ_JAFEMC010000006.1"/>
</dbReference>
<evidence type="ECO:0000313" key="1">
    <source>
        <dbReference type="EMBL" id="MBM6578279.1"/>
    </source>
</evidence>
<protein>
    <submittedName>
        <fullName evidence="1">Uncharacterized protein</fullName>
    </submittedName>
</protein>
<name>A0ABS2DDZ0_9SPHN</name>
<comment type="caution">
    <text evidence="1">The sequence shown here is derived from an EMBL/GenBank/DDBJ whole genome shotgun (WGS) entry which is preliminary data.</text>
</comment>
<accession>A0ABS2DDZ0</accession>
<reference evidence="1 2" key="1">
    <citation type="submission" date="2020-12" db="EMBL/GenBank/DDBJ databases">
        <title>Sphingomonas sp.</title>
        <authorList>
            <person name="Kim M.K."/>
        </authorList>
    </citation>
    <scope>NUCLEOTIDE SEQUENCE [LARGE SCALE GENOMIC DNA]</scope>
    <source>
        <strain evidence="1 2">BT552</strain>
    </source>
</reference>
<dbReference type="Proteomes" id="UP000763641">
    <property type="component" value="Unassembled WGS sequence"/>
</dbReference>
<keyword evidence="2" id="KW-1185">Reference proteome</keyword>
<dbReference type="EMBL" id="JAFEMC010000006">
    <property type="protein sequence ID" value="MBM6578279.1"/>
    <property type="molecule type" value="Genomic_DNA"/>
</dbReference>
<organism evidence="1 2">
    <name type="scientific">Sphingomonas longa</name>
    <dbReference type="NCBI Taxonomy" id="2778730"/>
    <lineage>
        <taxon>Bacteria</taxon>
        <taxon>Pseudomonadati</taxon>
        <taxon>Pseudomonadota</taxon>
        <taxon>Alphaproteobacteria</taxon>
        <taxon>Sphingomonadales</taxon>
        <taxon>Sphingomonadaceae</taxon>
        <taxon>Sphingomonas</taxon>
    </lineage>
</organism>
<gene>
    <name evidence="1" type="ORF">ILT43_17990</name>
</gene>